<organism evidence="2">
    <name type="scientific">Marseillevirus LCMAC103</name>
    <dbReference type="NCBI Taxonomy" id="2506604"/>
    <lineage>
        <taxon>Viruses</taxon>
        <taxon>Varidnaviria</taxon>
        <taxon>Bamfordvirae</taxon>
        <taxon>Nucleocytoviricota</taxon>
        <taxon>Megaviricetes</taxon>
        <taxon>Pimascovirales</taxon>
        <taxon>Pimascovirales incertae sedis</taxon>
        <taxon>Marseilleviridae</taxon>
    </lineage>
</organism>
<feature type="transmembrane region" description="Helical" evidence="1">
    <location>
        <begin position="12"/>
        <end position="33"/>
    </location>
</feature>
<proteinExistence type="predicted"/>
<protein>
    <recommendedName>
        <fullName evidence="3">Transmembrane protein</fullName>
    </recommendedName>
</protein>
<evidence type="ECO:0008006" key="3">
    <source>
        <dbReference type="Google" id="ProtNLM"/>
    </source>
</evidence>
<evidence type="ECO:0000256" key="1">
    <source>
        <dbReference type="SAM" id="Phobius"/>
    </source>
</evidence>
<keyword evidence="1" id="KW-0812">Transmembrane</keyword>
<keyword evidence="1" id="KW-0472">Membrane</keyword>
<keyword evidence="1" id="KW-1133">Transmembrane helix</keyword>
<reference evidence="2" key="1">
    <citation type="journal article" date="2019" name="MBio">
        <title>Virus Genomes from Deep Sea Sediments Expand the Ocean Megavirome and Support Independent Origins of Viral Gigantism.</title>
        <authorList>
            <person name="Backstrom D."/>
            <person name="Yutin N."/>
            <person name="Jorgensen S.L."/>
            <person name="Dharamshi J."/>
            <person name="Homa F."/>
            <person name="Zaremba-Niedwiedzka K."/>
            <person name="Spang A."/>
            <person name="Wolf Y.I."/>
            <person name="Koonin E.V."/>
            <person name="Ettema T.J."/>
        </authorList>
    </citation>
    <scope>NUCLEOTIDE SEQUENCE</scope>
</reference>
<name>A0A481YWG1_9VIRU</name>
<gene>
    <name evidence="2" type="ORF">LCMAC103_02420</name>
</gene>
<evidence type="ECO:0000313" key="2">
    <source>
        <dbReference type="EMBL" id="QBK86904.1"/>
    </source>
</evidence>
<accession>A0A481YWG1</accession>
<feature type="transmembrane region" description="Helical" evidence="1">
    <location>
        <begin position="45"/>
        <end position="63"/>
    </location>
</feature>
<sequence>MADRKVTKTPKEGAGALVPVASFILFVNTLVKTETSPCSSASDGWIFWFCAIGFIAALVKSLFQLLSMAIDAAEADEPDPRWQKGKMVYFFRDADDAKDDAKVDVDDDAIVDVDDDAKGDDAPENAIELDVLPGAAASRVYCEYVVEGENSDGTHLLIRLPDSPPEAGVIKVRKTRLLFPAPDQNPATSRCNKLLKFNQRYIVSVANLLLAICLGSITFAVDSRTSELTAPQCAE</sequence>
<dbReference type="EMBL" id="MK500338">
    <property type="protein sequence ID" value="QBK86904.1"/>
    <property type="molecule type" value="Genomic_DNA"/>
</dbReference>
<feature type="transmembrane region" description="Helical" evidence="1">
    <location>
        <begin position="201"/>
        <end position="221"/>
    </location>
</feature>